<evidence type="ECO:0000256" key="1">
    <source>
        <dbReference type="ARBA" id="ARBA00000085"/>
    </source>
</evidence>
<keyword evidence="7" id="KW-0472">Membrane</keyword>
<keyword evidence="4" id="KW-0808">Transferase</keyword>
<evidence type="ECO:0000256" key="6">
    <source>
        <dbReference type="ARBA" id="ARBA00023012"/>
    </source>
</evidence>
<organism evidence="10 11">
    <name type="scientific">Ewingella americana (strain ATCC 33852 / DSM 4580 / CCUG 14506 / JCM 5911 / LMG 7869 / NCTC 12157 / CDC 1468-78)</name>
    <dbReference type="NCBI Taxonomy" id="910964"/>
    <lineage>
        <taxon>Bacteria</taxon>
        <taxon>Pseudomonadati</taxon>
        <taxon>Pseudomonadota</taxon>
        <taxon>Gammaproteobacteria</taxon>
        <taxon>Enterobacterales</taxon>
        <taxon>Yersiniaceae</taxon>
        <taxon>Ewingella</taxon>
    </lineage>
</organism>
<keyword evidence="11" id="KW-1185">Reference proteome</keyword>
<dbReference type="PANTHER" id="PTHR44936:SF9">
    <property type="entry name" value="SENSOR PROTEIN CREC"/>
    <property type="match status" value="1"/>
</dbReference>
<evidence type="ECO:0000256" key="2">
    <source>
        <dbReference type="ARBA" id="ARBA00012438"/>
    </source>
</evidence>
<evidence type="ECO:0000259" key="9">
    <source>
        <dbReference type="PROSITE" id="PS50109"/>
    </source>
</evidence>
<keyword evidence="7" id="KW-1133">Transmembrane helix</keyword>
<dbReference type="EMBL" id="JMPJ01000076">
    <property type="protein sequence ID" value="KFC77288.1"/>
    <property type="molecule type" value="Genomic_DNA"/>
</dbReference>
<dbReference type="Pfam" id="PF02518">
    <property type="entry name" value="HATPase_c"/>
    <property type="match status" value="1"/>
</dbReference>
<dbReference type="SMART" id="SM00387">
    <property type="entry name" value="HATPase_c"/>
    <property type="match status" value="1"/>
</dbReference>
<keyword evidence="6" id="KW-0902">Two-component regulatory system</keyword>
<accession>A0A085G0P3</accession>
<keyword evidence="5 10" id="KW-0418">Kinase</keyword>
<dbReference type="AlphaFoldDB" id="A0A085G0P3"/>
<evidence type="ECO:0000256" key="5">
    <source>
        <dbReference type="ARBA" id="ARBA00022777"/>
    </source>
</evidence>
<proteinExistence type="predicted"/>
<dbReference type="GeneID" id="78382196"/>
<feature type="chain" id="PRO_5001790632" description="histidine kinase" evidence="8">
    <location>
        <begin position="24"/>
        <end position="466"/>
    </location>
</feature>
<dbReference type="RefSeq" id="WP_051899615.1">
    <property type="nucleotide sequence ID" value="NZ_JMPJ01000076.1"/>
</dbReference>
<dbReference type="InterPro" id="IPR005467">
    <property type="entry name" value="His_kinase_dom"/>
</dbReference>
<keyword evidence="3" id="KW-0597">Phosphoprotein</keyword>
<dbReference type="GO" id="GO:0000155">
    <property type="term" value="F:phosphorelay sensor kinase activity"/>
    <property type="evidence" value="ECO:0007669"/>
    <property type="project" value="InterPro"/>
</dbReference>
<gene>
    <name evidence="10" type="ORF">GEAM_4414</name>
</gene>
<dbReference type="eggNOG" id="COG0642">
    <property type="taxonomic scope" value="Bacteria"/>
</dbReference>
<dbReference type="PROSITE" id="PS50109">
    <property type="entry name" value="HIS_KIN"/>
    <property type="match status" value="1"/>
</dbReference>
<evidence type="ECO:0000256" key="3">
    <source>
        <dbReference type="ARBA" id="ARBA00022553"/>
    </source>
</evidence>
<evidence type="ECO:0000256" key="8">
    <source>
        <dbReference type="SAM" id="SignalP"/>
    </source>
</evidence>
<keyword evidence="7" id="KW-0812">Transmembrane</keyword>
<dbReference type="OrthoDB" id="5593498at2"/>
<evidence type="ECO:0000313" key="11">
    <source>
        <dbReference type="Proteomes" id="UP000028640"/>
    </source>
</evidence>
<keyword evidence="8" id="KW-0732">Signal</keyword>
<dbReference type="Gene3D" id="3.30.565.10">
    <property type="entry name" value="Histidine kinase-like ATPase, C-terminal domain"/>
    <property type="match status" value="1"/>
</dbReference>
<dbReference type="Proteomes" id="UP000028640">
    <property type="component" value="Unassembled WGS sequence"/>
</dbReference>
<feature type="transmembrane region" description="Helical" evidence="7">
    <location>
        <begin position="234"/>
        <end position="255"/>
    </location>
</feature>
<dbReference type="InterPro" id="IPR003594">
    <property type="entry name" value="HATPase_dom"/>
</dbReference>
<dbReference type="STRING" id="910964.GEAM_4414"/>
<evidence type="ECO:0000256" key="4">
    <source>
        <dbReference type="ARBA" id="ARBA00022679"/>
    </source>
</evidence>
<dbReference type="Gene3D" id="1.10.287.130">
    <property type="match status" value="1"/>
</dbReference>
<reference evidence="10 11" key="1">
    <citation type="submission" date="2014-05" db="EMBL/GenBank/DDBJ databases">
        <title>ATOL: Assembling a taxonomically balanced genome-scale reconstruction of the evolutionary history of the Enterobacteriaceae.</title>
        <authorList>
            <person name="Plunkett G.III."/>
            <person name="Neeno-Eckwall E.C."/>
            <person name="Glasner J.D."/>
            <person name="Perna N.T."/>
        </authorList>
    </citation>
    <scope>NUCLEOTIDE SEQUENCE [LARGE SCALE GENOMIC DNA]</scope>
    <source>
        <strain evidence="10 11">ATCC 33852</strain>
    </source>
</reference>
<dbReference type="EC" id="2.7.13.3" evidence="2"/>
<dbReference type="InterPro" id="IPR050980">
    <property type="entry name" value="2C_sensor_his_kinase"/>
</dbReference>
<dbReference type="PANTHER" id="PTHR44936">
    <property type="entry name" value="SENSOR PROTEIN CREC"/>
    <property type="match status" value="1"/>
</dbReference>
<dbReference type="SUPFAM" id="SSF55874">
    <property type="entry name" value="ATPase domain of HSP90 chaperone/DNA topoisomerase II/histidine kinase"/>
    <property type="match status" value="1"/>
</dbReference>
<dbReference type="InterPro" id="IPR036097">
    <property type="entry name" value="HisK_dim/P_sf"/>
</dbReference>
<dbReference type="SUPFAM" id="SSF47384">
    <property type="entry name" value="Homodimeric domain of signal transducing histidine kinase"/>
    <property type="match status" value="1"/>
</dbReference>
<evidence type="ECO:0000256" key="7">
    <source>
        <dbReference type="SAM" id="Phobius"/>
    </source>
</evidence>
<sequence length="466" mass="51594">MREKVRKFGLIFCSALLLGGCSAAPLSQALRDFSRLLDGAPVLGQVSLSPLRQLDPLLLRPASLYPQLNEMPLPALSALYQYSQHCSGSLEGIPPAFQQFEQAQCQQTDLPEQWFVAHPVYPLGGSTAWHYLQRHPAEAGRLQAYLHVRERPQALGGVGQLSDDNLDALANGQTWLMQDGVLWRQQAQQWLRYAPEVWQPLAKRAGVELVAAGGRCDVVLGTLCAIPATSYANGWRVLLAVALLAALLALGWTGWQRRRLQQRQRFIVQMLTHELRTPISQLGNVVEHFRRDFDSLSADAQAGFGELADSVQRMRQMAEASRHYLAGDGIRDVLEAPVKITLSDWLWHIAEAHPGLTFCLDSDLEVELPLYWSSLCLNNLLDNAFRHGKPPVRLCASCRNGRLILEISDGGDLGVKALPQLRRELSSRAGMGLGLSIVQRVTRRLGGKLTLSGPPTTFTLELPCEQ</sequence>
<protein>
    <recommendedName>
        <fullName evidence="2">histidine kinase</fullName>
        <ecNumber evidence="2">2.7.13.3</ecNumber>
    </recommendedName>
</protein>
<feature type="signal peptide" evidence="8">
    <location>
        <begin position="1"/>
        <end position="23"/>
    </location>
</feature>
<evidence type="ECO:0000313" key="10">
    <source>
        <dbReference type="EMBL" id="KFC77288.1"/>
    </source>
</evidence>
<feature type="domain" description="Histidine kinase" evidence="9">
    <location>
        <begin position="270"/>
        <end position="466"/>
    </location>
</feature>
<dbReference type="InterPro" id="IPR036890">
    <property type="entry name" value="HATPase_C_sf"/>
</dbReference>
<comment type="caution">
    <text evidence="10">The sequence shown here is derived from an EMBL/GenBank/DDBJ whole genome shotgun (WGS) entry which is preliminary data.</text>
</comment>
<dbReference type="InterPro" id="IPR021821">
    <property type="entry name" value="VxrA_SD"/>
</dbReference>
<dbReference type="Pfam" id="PF11884">
    <property type="entry name" value="DUF3404"/>
    <property type="match status" value="1"/>
</dbReference>
<comment type="catalytic activity">
    <reaction evidence="1">
        <text>ATP + protein L-histidine = ADP + protein N-phospho-L-histidine.</text>
        <dbReference type="EC" id="2.7.13.3"/>
    </reaction>
</comment>
<name>A0A085G0P3_EWIA3</name>
<dbReference type="PROSITE" id="PS51257">
    <property type="entry name" value="PROKAR_LIPOPROTEIN"/>
    <property type="match status" value="1"/>
</dbReference>